<dbReference type="Pfam" id="PF13561">
    <property type="entry name" value="adh_short_C2"/>
    <property type="match status" value="1"/>
</dbReference>
<evidence type="ECO:0000259" key="4">
    <source>
        <dbReference type="SMART" id="SM00822"/>
    </source>
</evidence>
<keyword evidence="2" id="KW-0560">Oxidoreductase</keyword>
<organism evidence="5 6">
    <name type="scientific">Croceicoccus naphthovorans</name>
    <dbReference type="NCBI Taxonomy" id="1348774"/>
    <lineage>
        <taxon>Bacteria</taxon>
        <taxon>Pseudomonadati</taxon>
        <taxon>Pseudomonadota</taxon>
        <taxon>Alphaproteobacteria</taxon>
        <taxon>Sphingomonadales</taxon>
        <taxon>Erythrobacteraceae</taxon>
        <taxon>Croceicoccus</taxon>
    </lineage>
</organism>
<dbReference type="PRINTS" id="PR00081">
    <property type="entry name" value="GDHRDH"/>
</dbReference>
<dbReference type="Proteomes" id="UP000035287">
    <property type="component" value="Chromosome"/>
</dbReference>
<keyword evidence="6" id="KW-1185">Reference proteome</keyword>
<dbReference type="InterPro" id="IPR036291">
    <property type="entry name" value="NAD(P)-bd_dom_sf"/>
</dbReference>
<dbReference type="SUPFAM" id="SSF51735">
    <property type="entry name" value="NAD(P)-binding Rossmann-fold domains"/>
    <property type="match status" value="1"/>
</dbReference>
<protein>
    <submittedName>
        <fullName evidence="5">Oxidoreductase</fullName>
    </submittedName>
</protein>
<name>A0A0G3XHU9_9SPHN</name>
<evidence type="ECO:0000256" key="2">
    <source>
        <dbReference type="ARBA" id="ARBA00023002"/>
    </source>
</evidence>
<gene>
    <name evidence="5" type="ORF">AB433_09660</name>
</gene>
<dbReference type="InterPro" id="IPR020904">
    <property type="entry name" value="Sc_DH/Rdtase_CS"/>
</dbReference>
<dbReference type="RefSeq" id="WP_047820852.1">
    <property type="nucleotide sequence ID" value="NZ_CP011770.1"/>
</dbReference>
<proteinExistence type="inferred from homology"/>
<dbReference type="AlphaFoldDB" id="A0A0G3XHU9"/>
<reference evidence="5 6" key="1">
    <citation type="submission" date="2015-06" db="EMBL/GenBank/DDBJ databases">
        <authorList>
            <person name="Zeng Y."/>
            <person name="Huang Y."/>
        </authorList>
    </citation>
    <scope>NUCLEOTIDE SEQUENCE [LARGE SCALE GENOMIC DNA]</scope>
    <source>
        <strain evidence="5 6">PQ-2</strain>
    </source>
</reference>
<dbReference type="InterPro" id="IPR057326">
    <property type="entry name" value="KR_dom"/>
</dbReference>
<dbReference type="PATRIC" id="fig|1348774.3.peg.2026"/>
<dbReference type="FunFam" id="3.40.50.720:FF:000084">
    <property type="entry name" value="Short-chain dehydrogenase reductase"/>
    <property type="match status" value="1"/>
</dbReference>
<evidence type="ECO:0000256" key="3">
    <source>
        <dbReference type="ARBA" id="ARBA00023027"/>
    </source>
</evidence>
<evidence type="ECO:0000313" key="5">
    <source>
        <dbReference type="EMBL" id="AKM10179.1"/>
    </source>
</evidence>
<evidence type="ECO:0000256" key="1">
    <source>
        <dbReference type="ARBA" id="ARBA00006484"/>
    </source>
</evidence>
<feature type="domain" description="Ketoreductase" evidence="4">
    <location>
        <begin position="10"/>
        <end position="180"/>
    </location>
</feature>
<dbReference type="PROSITE" id="PS00061">
    <property type="entry name" value="ADH_SHORT"/>
    <property type="match status" value="1"/>
</dbReference>
<comment type="similarity">
    <text evidence="1">Belongs to the short-chain dehydrogenases/reductases (SDR) family.</text>
</comment>
<dbReference type="EMBL" id="CP011770">
    <property type="protein sequence ID" value="AKM10179.1"/>
    <property type="molecule type" value="Genomic_DNA"/>
</dbReference>
<dbReference type="Gene3D" id="3.40.50.720">
    <property type="entry name" value="NAD(P)-binding Rossmann-like Domain"/>
    <property type="match status" value="1"/>
</dbReference>
<dbReference type="PANTHER" id="PTHR24321:SF8">
    <property type="entry name" value="ESTRADIOL 17-BETA-DEHYDROGENASE 8-RELATED"/>
    <property type="match status" value="1"/>
</dbReference>
<dbReference type="SMART" id="SM00822">
    <property type="entry name" value="PKS_KR"/>
    <property type="match status" value="1"/>
</dbReference>
<evidence type="ECO:0000313" key="6">
    <source>
        <dbReference type="Proteomes" id="UP000035287"/>
    </source>
</evidence>
<dbReference type="KEGG" id="cna:AB433_09660"/>
<dbReference type="PANTHER" id="PTHR24321">
    <property type="entry name" value="DEHYDROGENASES, SHORT CHAIN"/>
    <property type="match status" value="1"/>
</dbReference>
<sequence length="254" mass="26236">MAADFDFSGKTALITGAASGIGAATARWLDAHGITKLVLVDMNRPALDALDLDCEVRRIGGDVSDSALWKIGMAEVTDLDCVLLNAGISDAFPIVDGDLARWRKLMAVNLDGVFLGLRHALKVMRSKGGTIAVTASAAAFKAEPGTAAYAAAKAAVVQLARVAAREGAEHGIRVNAIAPGGVDTPIWDGMDFFADMTKSLGSREAAIASMGEIATPLGRYATADEIAAQIGFLLSDLSANITGAVLRSDGGYTL</sequence>
<accession>A0A0G3XHU9</accession>
<dbReference type="OrthoDB" id="9779623at2"/>
<dbReference type="InterPro" id="IPR002347">
    <property type="entry name" value="SDR_fam"/>
</dbReference>
<dbReference type="CDD" id="cd05233">
    <property type="entry name" value="SDR_c"/>
    <property type="match status" value="1"/>
</dbReference>
<dbReference type="GO" id="GO:0016491">
    <property type="term" value="F:oxidoreductase activity"/>
    <property type="evidence" value="ECO:0007669"/>
    <property type="project" value="UniProtKB-KW"/>
</dbReference>
<dbReference type="STRING" id="1348774.AB433_09660"/>
<keyword evidence="3" id="KW-0520">NAD</keyword>